<dbReference type="RefSeq" id="WP_007332145.1">
    <property type="nucleotide sequence ID" value="NZ_AMCW01000063.1"/>
</dbReference>
<keyword evidence="2" id="KW-0413">Isomerase</keyword>
<dbReference type="Gene3D" id="1.10.2020.10">
    <property type="entry name" value="uronate isomerase, domain 2, chain A"/>
    <property type="match status" value="1"/>
</dbReference>
<name>K5E971_RHOBT</name>
<protein>
    <submittedName>
        <fullName evidence="2">Glucuronate isomerase</fullName>
    </submittedName>
</protein>
<dbReference type="AlphaFoldDB" id="K5E971"/>
<evidence type="ECO:0000256" key="1">
    <source>
        <dbReference type="SAM" id="MobiDB-lite"/>
    </source>
</evidence>
<dbReference type="GO" id="GO:0006064">
    <property type="term" value="P:glucuronate catabolic process"/>
    <property type="evidence" value="ECO:0007669"/>
    <property type="project" value="InterPro"/>
</dbReference>
<feature type="compositionally biased region" description="Polar residues" evidence="1">
    <location>
        <begin position="563"/>
        <end position="575"/>
    </location>
</feature>
<dbReference type="Proteomes" id="UP000007993">
    <property type="component" value="Unassembled WGS sequence"/>
</dbReference>
<organism evidence="2 3">
    <name type="scientific">Rhodopirellula baltica SH28</name>
    <dbReference type="NCBI Taxonomy" id="993517"/>
    <lineage>
        <taxon>Bacteria</taxon>
        <taxon>Pseudomonadati</taxon>
        <taxon>Planctomycetota</taxon>
        <taxon>Planctomycetia</taxon>
        <taxon>Pirellulales</taxon>
        <taxon>Pirellulaceae</taxon>
        <taxon>Rhodopirellula</taxon>
    </lineage>
</organism>
<proteinExistence type="predicted"/>
<sequence>MNAATMSDSSSVANGPKSEIYEALTSIRLIDPHSHINPHSPASTTLADVLGYHYYTELAHSAGMPKSQIEDKAIGPKELVERLVGGLQPLENTAQYSWLIEICRTFFGFEEDRLHLNNWEALYDRSESIMASAQWSETVLDQSNVQAVFLTNDFDDALEGFDTETYIPCLRTDDLVFHLAKPEVRGRLAACTGIELDGSLESLRSSLKQRFEHFVSRGARACAISIPPTFTPTPMGDGRASTALNAVLQQGISADASHRDALARRVFWTLAELCDEFGLPFDLMIGVNRQVYPEGVFQGQDLYDSRVSLIQYRELFNSFPNVKFPVSVLASVTNQELVSYAWIFPNVITNGHWWYSNTPSFIARDAAARLEAVPQTKQIGYYSDAYKLEFIWPKFDMYRKVLSGVLADQFVVDRGWSVERAVELGRKVLRDNVEEIFPLPKGATNSTSEKDSSDKADAPNAGVESLGALGVATAVAGVTEVLDYGSTPSVEETQQVEIESDELESLDVDALPADEEVQELGVDDVELLDDSVSSETSDEQLESLVDDEPLDVGNLLDDETPSEPITQLRGESSFSPDDDSLQLEADPNTGEFTLPVGDDDDDDDHVIITESDDSYSSSDESPVERTDPTAETVEELEEFDLDFLSDDGDEPAKES</sequence>
<accession>K5E971</accession>
<dbReference type="EMBL" id="AMCW01000063">
    <property type="protein sequence ID" value="EKK02341.1"/>
    <property type="molecule type" value="Genomic_DNA"/>
</dbReference>
<reference evidence="2 3" key="1">
    <citation type="journal article" date="2013" name="Mar. Genomics">
        <title>Expression of sulfatases in Rhodopirellula baltica and the diversity of sulfatases in the genus Rhodopirellula.</title>
        <authorList>
            <person name="Wegner C.E."/>
            <person name="Richter-Heitmann T."/>
            <person name="Klindworth A."/>
            <person name="Klockow C."/>
            <person name="Richter M."/>
            <person name="Achstetter T."/>
            <person name="Glockner F.O."/>
            <person name="Harder J."/>
        </authorList>
    </citation>
    <scope>NUCLEOTIDE SEQUENCE [LARGE SCALE GENOMIC DNA]</scope>
    <source>
        <strain evidence="2 3">SH28</strain>
    </source>
</reference>
<feature type="region of interest" description="Disordered" evidence="1">
    <location>
        <begin position="440"/>
        <end position="461"/>
    </location>
</feature>
<dbReference type="PATRIC" id="fig|993517.3.peg.2575"/>
<feature type="compositionally biased region" description="Acidic residues" evidence="1">
    <location>
        <begin position="632"/>
        <end position="649"/>
    </location>
</feature>
<feature type="compositionally biased region" description="Basic and acidic residues" evidence="1">
    <location>
        <begin position="448"/>
        <end position="457"/>
    </location>
</feature>
<evidence type="ECO:0000313" key="3">
    <source>
        <dbReference type="Proteomes" id="UP000007993"/>
    </source>
</evidence>
<feature type="region of interest" description="Disordered" evidence="1">
    <location>
        <begin position="525"/>
        <end position="655"/>
    </location>
</feature>
<dbReference type="UniPathway" id="UPA00246"/>
<feature type="compositionally biased region" description="Acidic residues" evidence="1">
    <location>
        <begin position="536"/>
        <end position="561"/>
    </location>
</feature>
<dbReference type="SUPFAM" id="SSF51556">
    <property type="entry name" value="Metallo-dependent hydrolases"/>
    <property type="match status" value="1"/>
</dbReference>
<evidence type="ECO:0000313" key="2">
    <source>
        <dbReference type="EMBL" id="EKK02341.1"/>
    </source>
</evidence>
<dbReference type="Gene3D" id="3.20.20.140">
    <property type="entry name" value="Metal-dependent hydrolases"/>
    <property type="match status" value="1"/>
</dbReference>
<dbReference type="GO" id="GO:0008880">
    <property type="term" value="F:glucuronate isomerase activity"/>
    <property type="evidence" value="ECO:0007669"/>
    <property type="project" value="InterPro"/>
</dbReference>
<gene>
    <name evidence="2" type="ORF">RBSH_02377</name>
</gene>
<dbReference type="InterPro" id="IPR032466">
    <property type="entry name" value="Metal_Hydrolase"/>
</dbReference>
<comment type="caution">
    <text evidence="2">The sequence shown here is derived from an EMBL/GenBank/DDBJ whole genome shotgun (WGS) entry which is preliminary data.</text>
</comment>
<dbReference type="InterPro" id="IPR003766">
    <property type="entry name" value="Uronate_isomerase"/>
</dbReference>
<dbReference type="Pfam" id="PF02614">
    <property type="entry name" value="UxaC"/>
    <property type="match status" value="1"/>
</dbReference>